<dbReference type="PROSITE" id="PS50016">
    <property type="entry name" value="ZF_PHD_2"/>
    <property type="match status" value="1"/>
</dbReference>
<dbReference type="InterPro" id="IPR019787">
    <property type="entry name" value="Znf_PHD-finger"/>
</dbReference>
<dbReference type="InterPro" id="IPR011011">
    <property type="entry name" value="Znf_FYVE_PHD"/>
</dbReference>
<gene>
    <name evidence="7" type="ORF">FCC1311_079982</name>
</gene>
<keyword evidence="1" id="KW-0479">Metal-binding</keyword>
<keyword evidence="8" id="KW-1185">Reference proteome</keyword>
<feature type="compositionally biased region" description="Basic residues" evidence="5">
    <location>
        <begin position="447"/>
        <end position="458"/>
    </location>
</feature>
<evidence type="ECO:0000256" key="1">
    <source>
        <dbReference type="ARBA" id="ARBA00022723"/>
    </source>
</evidence>
<evidence type="ECO:0000256" key="3">
    <source>
        <dbReference type="ARBA" id="ARBA00022833"/>
    </source>
</evidence>
<feature type="compositionally biased region" description="Polar residues" evidence="5">
    <location>
        <begin position="216"/>
        <end position="226"/>
    </location>
</feature>
<dbReference type="InterPro" id="IPR040843">
    <property type="entry name" value="RAMA"/>
</dbReference>
<dbReference type="InParanoid" id="A0A2R5GSZ4"/>
<feature type="region of interest" description="Disordered" evidence="5">
    <location>
        <begin position="446"/>
        <end position="531"/>
    </location>
</feature>
<dbReference type="CDD" id="cd15489">
    <property type="entry name" value="PHD_SF"/>
    <property type="match status" value="1"/>
</dbReference>
<dbReference type="Pfam" id="PF18755">
    <property type="entry name" value="RAMA"/>
    <property type="match status" value="1"/>
</dbReference>
<feature type="region of interest" description="Disordered" evidence="5">
    <location>
        <begin position="292"/>
        <end position="377"/>
    </location>
</feature>
<feature type="domain" description="PHD-type" evidence="6">
    <location>
        <begin position="380"/>
        <end position="437"/>
    </location>
</feature>
<evidence type="ECO:0000313" key="8">
    <source>
        <dbReference type="Proteomes" id="UP000241890"/>
    </source>
</evidence>
<keyword evidence="2 4" id="KW-0863">Zinc-finger</keyword>
<dbReference type="Gene3D" id="3.30.40.10">
    <property type="entry name" value="Zinc/RING finger domain, C3HC4 (zinc finger)"/>
    <property type="match status" value="1"/>
</dbReference>
<sequence length="633" mass="69127">MAPSTAQHEQQEQLLQPWERVQQQQQQLLQRGGGGGAFAGPQGEGDADLNLFELYIEILGNIAQWKRQGVTAPAFEQLRREFSSKGPEYFAMREDPTSRAEWARLVTLVDASRKELEAQGDAAPEALQSFFPVWDQFRTGVEAVQKLQNPDDLRRLMEQSLCGLFSPRNKGHASKLLAKARDKHQVMAAASSISAIAASKLAAEYRTVSDDLLNSGSHLQTESGQNARDIANSGGRNDPDTPSVEELDIDASERATLELLSSLAQFKSARALLTPRRAALTPRSAIDMATAAHKERETRPAAMGASGARPPLNAFEGADENEIENDGTTSGEDSRGQPRRKRKAVRAGLGAARAASRDANAGSEAEDSASYADEGGEATPTICSVCAKEIEEKDFANAVGCDFRSCCKWFHRRCVSFEGGENVALPEPWFCHACIAPTIKHLEKVHQQSRSKGTRRSLTHLLPGNEQTAATVASTTATKAPSEPLASSSTSTSTSRGKRRGNSVCSTSGNSNASGAARPSSPKRRKYEFKNDLVLKRNPHQTTIVDLVEHGYLKPGDVISVPYLNKHRFEGVINEGGLIEFESNVFISPPSFALYCKRKIYKNKQSDRGWTSCFHGTTPLLHYRNQFLKSGKE</sequence>
<dbReference type="SUPFAM" id="SSF57903">
    <property type="entry name" value="FYVE/PHD zinc finger"/>
    <property type="match status" value="1"/>
</dbReference>
<comment type="caution">
    <text evidence="7">The sequence shown here is derived from an EMBL/GenBank/DDBJ whole genome shotgun (WGS) entry which is preliminary data.</text>
</comment>
<protein>
    <submittedName>
        <fullName evidence="7">MPN domain-containing protein</fullName>
    </submittedName>
</protein>
<evidence type="ECO:0000259" key="6">
    <source>
        <dbReference type="PROSITE" id="PS50016"/>
    </source>
</evidence>
<dbReference type="Proteomes" id="UP000241890">
    <property type="component" value="Unassembled WGS sequence"/>
</dbReference>
<dbReference type="AlphaFoldDB" id="A0A2R5GSZ4"/>
<feature type="compositionally biased region" description="Low complexity" evidence="5">
    <location>
        <begin position="468"/>
        <end position="480"/>
    </location>
</feature>
<evidence type="ECO:0000256" key="5">
    <source>
        <dbReference type="SAM" id="MobiDB-lite"/>
    </source>
</evidence>
<evidence type="ECO:0000256" key="2">
    <source>
        <dbReference type="ARBA" id="ARBA00022771"/>
    </source>
</evidence>
<dbReference type="EMBL" id="BEYU01000106">
    <property type="protein sequence ID" value="GBG31773.1"/>
    <property type="molecule type" value="Genomic_DNA"/>
</dbReference>
<dbReference type="SMART" id="SM00249">
    <property type="entry name" value="PHD"/>
    <property type="match status" value="1"/>
</dbReference>
<dbReference type="InterPro" id="IPR013083">
    <property type="entry name" value="Znf_RING/FYVE/PHD"/>
</dbReference>
<dbReference type="InterPro" id="IPR001965">
    <property type="entry name" value="Znf_PHD"/>
</dbReference>
<evidence type="ECO:0000313" key="7">
    <source>
        <dbReference type="EMBL" id="GBG31773.1"/>
    </source>
</evidence>
<accession>A0A2R5GSZ4</accession>
<name>A0A2R5GSZ4_9STRA</name>
<evidence type="ECO:0000256" key="4">
    <source>
        <dbReference type="PROSITE-ProRule" id="PRU00146"/>
    </source>
</evidence>
<feature type="compositionally biased region" description="Low complexity" evidence="5">
    <location>
        <begin position="346"/>
        <end position="362"/>
    </location>
</feature>
<organism evidence="7 8">
    <name type="scientific">Hondaea fermentalgiana</name>
    <dbReference type="NCBI Taxonomy" id="2315210"/>
    <lineage>
        <taxon>Eukaryota</taxon>
        <taxon>Sar</taxon>
        <taxon>Stramenopiles</taxon>
        <taxon>Bigyra</taxon>
        <taxon>Labyrinthulomycetes</taxon>
        <taxon>Thraustochytrida</taxon>
        <taxon>Thraustochytriidae</taxon>
        <taxon>Hondaea</taxon>
    </lineage>
</organism>
<proteinExistence type="predicted"/>
<keyword evidence="3" id="KW-0862">Zinc</keyword>
<feature type="region of interest" description="Disordered" evidence="5">
    <location>
        <begin position="216"/>
        <end position="244"/>
    </location>
</feature>
<dbReference type="PROSITE" id="PS01359">
    <property type="entry name" value="ZF_PHD_1"/>
    <property type="match status" value="1"/>
</dbReference>
<dbReference type="GO" id="GO:0008270">
    <property type="term" value="F:zinc ion binding"/>
    <property type="evidence" value="ECO:0007669"/>
    <property type="project" value="UniProtKB-KW"/>
</dbReference>
<reference evidence="7 8" key="1">
    <citation type="submission" date="2017-12" db="EMBL/GenBank/DDBJ databases">
        <title>Sequencing, de novo assembly and annotation of complete genome of a new Thraustochytrid species, strain FCC1311.</title>
        <authorList>
            <person name="Sedici K."/>
            <person name="Godart F."/>
            <person name="Aiese Cigliano R."/>
            <person name="Sanseverino W."/>
            <person name="Barakat M."/>
            <person name="Ortet P."/>
            <person name="Marechal E."/>
            <person name="Cagnac O."/>
            <person name="Amato A."/>
        </authorList>
    </citation>
    <scope>NUCLEOTIDE SEQUENCE [LARGE SCALE GENOMIC DNA]</scope>
</reference>
<dbReference type="InterPro" id="IPR019786">
    <property type="entry name" value="Zinc_finger_PHD-type_CS"/>
</dbReference>
<feature type="compositionally biased region" description="Low complexity" evidence="5">
    <location>
        <begin position="506"/>
        <end position="520"/>
    </location>
</feature>